<dbReference type="Pfam" id="PF02687">
    <property type="entry name" value="FtsX"/>
    <property type="match status" value="1"/>
</dbReference>
<evidence type="ECO:0000313" key="11">
    <source>
        <dbReference type="Proteomes" id="UP000585050"/>
    </source>
</evidence>
<keyword evidence="5 7" id="KW-0472">Membrane</keyword>
<feature type="transmembrane region" description="Helical" evidence="7">
    <location>
        <begin position="280"/>
        <end position="300"/>
    </location>
</feature>
<feature type="domain" description="MacB-like periplasmic core" evidence="9">
    <location>
        <begin position="19"/>
        <end position="240"/>
    </location>
</feature>
<gene>
    <name evidence="10" type="ORF">HGP29_04945</name>
</gene>
<keyword evidence="11" id="KW-1185">Reference proteome</keyword>
<comment type="caution">
    <text evidence="10">The sequence shown here is derived from an EMBL/GenBank/DDBJ whole genome shotgun (WGS) entry which is preliminary data.</text>
</comment>
<evidence type="ECO:0000256" key="3">
    <source>
        <dbReference type="ARBA" id="ARBA00022692"/>
    </source>
</evidence>
<dbReference type="InterPro" id="IPR025857">
    <property type="entry name" value="MacB_PCD"/>
</dbReference>
<dbReference type="AlphaFoldDB" id="A0A7X8SHZ0"/>
<evidence type="ECO:0000313" key="10">
    <source>
        <dbReference type="EMBL" id="NLR90539.1"/>
    </source>
</evidence>
<evidence type="ECO:0000259" key="9">
    <source>
        <dbReference type="Pfam" id="PF12704"/>
    </source>
</evidence>
<dbReference type="Pfam" id="PF12704">
    <property type="entry name" value="MacB_PCD"/>
    <property type="match status" value="1"/>
</dbReference>
<accession>A0A7X8SHZ0</accession>
<dbReference type="InterPro" id="IPR050250">
    <property type="entry name" value="Macrolide_Exporter_MacB"/>
</dbReference>
<organism evidence="10 11">
    <name type="scientific">Flammeovirga agarivorans</name>
    <dbReference type="NCBI Taxonomy" id="2726742"/>
    <lineage>
        <taxon>Bacteria</taxon>
        <taxon>Pseudomonadati</taxon>
        <taxon>Bacteroidota</taxon>
        <taxon>Cytophagia</taxon>
        <taxon>Cytophagales</taxon>
        <taxon>Flammeovirgaceae</taxon>
        <taxon>Flammeovirga</taxon>
    </lineage>
</organism>
<keyword evidence="3 7" id="KW-0812">Transmembrane</keyword>
<feature type="domain" description="ABC3 transporter permease C-terminal" evidence="8">
    <location>
        <begin position="286"/>
        <end position="401"/>
    </location>
</feature>
<feature type="transmembrane region" description="Helical" evidence="7">
    <location>
        <begin position="336"/>
        <end position="357"/>
    </location>
</feature>
<evidence type="ECO:0000256" key="2">
    <source>
        <dbReference type="ARBA" id="ARBA00022475"/>
    </source>
</evidence>
<keyword evidence="4 7" id="KW-1133">Transmembrane helix</keyword>
<dbReference type="GO" id="GO:0022857">
    <property type="term" value="F:transmembrane transporter activity"/>
    <property type="evidence" value="ECO:0007669"/>
    <property type="project" value="TreeGrafter"/>
</dbReference>
<sequence>MKTYIKLAWYSLKKNPFFSFIILFGISITIMIVMFVGSILETGYGSNGIYKDIDQVLIAPQLKVKRTEGNGWSNSGFSYSAFKDYFSKMKTPEVMSVTMNHWYTNLYYKDLGLDVQRMSIDNNFTKIFPLQFIIGRPFSFEDLEQRKKLVIISKYVADNIFGTEDPLNKKIKIQSEYYEVIGVIEDVNKMRRQATADVYTPLDIYQKENTDWHRFLGNNTMLMKFKDKDSMEAGQDEFQHIISLLPINKEHNEESMSAKFLTEKAWLFYHMLEIEDEKLFGVYLSLIAFFVMLIPALSLINLNITRTSERTAEMGIRKSFGASSLDLLYQLLMENIFTTFIGGFIGVLLTFVVIYLFNTYGWIGNNFNLEINFQLLIYGLGCTLFFSLMSGFYPALKISNFGIISSLKNDKQ</sequence>
<keyword evidence="2" id="KW-1003">Cell membrane</keyword>
<reference evidence="10 11" key="1">
    <citation type="submission" date="2020-04" db="EMBL/GenBank/DDBJ databases">
        <title>Flammeovirga sp. SR4, a novel species isolated from seawater.</title>
        <authorList>
            <person name="Wang X."/>
        </authorList>
    </citation>
    <scope>NUCLEOTIDE SEQUENCE [LARGE SCALE GENOMIC DNA]</scope>
    <source>
        <strain evidence="10 11">SR4</strain>
    </source>
</reference>
<feature type="transmembrane region" description="Helical" evidence="7">
    <location>
        <begin position="377"/>
        <end position="396"/>
    </location>
</feature>
<evidence type="ECO:0000259" key="8">
    <source>
        <dbReference type="Pfam" id="PF02687"/>
    </source>
</evidence>
<comment type="similarity">
    <text evidence="6">Belongs to the ABC-4 integral membrane protein family.</text>
</comment>
<protein>
    <submittedName>
        <fullName evidence="10">FtsX-like permease family protein</fullName>
    </submittedName>
</protein>
<dbReference type="InterPro" id="IPR003838">
    <property type="entry name" value="ABC3_permease_C"/>
</dbReference>
<dbReference type="GO" id="GO:0005886">
    <property type="term" value="C:plasma membrane"/>
    <property type="evidence" value="ECO:0007669"/>
    <property type="project" value="UniProtKB-SubCell"/>
</dbReference>
<evidence type="ECO:0000256" key="7">
    <source>
        <dbReference type="SAM" id="Phobius"/>
    </source>
</evidence>
<evidence type="ECO:0000256" key="6">
    <source>
        <dbReference type="ARBA" id="ARBA00038076"/>
    </source>
</evidence>
<dbReference type="RefSeq" id="WP_168881265.1">
    <property type="nucleotide sequence ID" value="NZ_JABAIL010000002.1"/>
</dbReference>
<name>A0A7X8SHZ0_9BACT</name>
<dbReference type="EMBL" id="JABAIL010000002">
    <property type="protein sequence ID" value="NLR90539.1"/>
    <property type="molecule type" value="Genomic_DNA"/>
</dbReference>
<evidence type="ECO:0000256" key="1">
    <source>
        <dbReference type="ARBA" id="ARBA00004651"/>
    </source>
</evidence>
<proteinExistence type="inferred from homology"/>
<feature type="transmembrane region" description="Helical" evidence="7">
    <location>
        <begin position="20"/>
        <end position="40"/>
    </location>
</feature>
<dbReference type="PANTHER" id="PTHR30572:SF4">
    <property type="entry name" value="ABC TRANSPORTER PERMEASE YTRF"/>
    <property type="match status" value="1"/>
</dbReference>
<dbReference type="PANTHER" id="PTHR30572">
    <property type="entry name" value="MEMBRANE COMPONENT OF TRANSPORTER-RELATED"/>
    <property type="match status" value="1"/>
</dbReference>
<evidence type="ECO:0000256" key="4">
    <source>
        <dbReference type="ARBA" id="ARBA00022989"/>
    </source>
</evidence>
<evidence type="ECO:0000256" key="5">
    <source>
        <dbReference type="ARBA" id="ARBA00023136"/>
    </source>
</evidence>
<comment type="subcellular location">
    <subcellularLocation>
        <location evidence="1">Cell membrane</location>
        <topology evidence="1">Multi-pass membrane protein</topology>
    </subcellularLocation>
</comment>
<dbReference type="Proteomes" id="UP000585050">
    <property type="component" value="Unassembled WGS sequence"/>
</dbReference>